<feature type="transmembrane region" description="Helical" evidence="2">
    <location>
        <begin position="231"/>
        <end position="253"/>
    </location>
</feature>
<feature type="transmembrane region" description="Helical" evidence="2">
    <location>
        <begin position="99"/>
        <end position="124"/>
    </location>
</feature>
<keyword evidence="4" id="KW-1185">Reference proteome</keyword>
<evidence type="ECO:0000256" key="2">
    <source>
        <dbReference type="SAM" id="Phobius"/>
    </source>
</evidence>
<keyword evidence="2" id="KW-1133">Transmembrane helix</keyword>
<keyword evidence="2" id="KW-0472">Membrane</keyword>
<dbReference type="eggNOG" id="ENOG5031Z91">
    <property type="taxonomic scope" value="Bacteria"/>
</dbReference>
<evidence type="ECO:0000256" key="1">
    <source>
        <dbReference type="SAM" id="MobiDB-lite"/>
    </source>
</evidence>
<evidence type="ECO:0000313" key="3">
    <source>
        <dbReference type="EMBL" id="EJF42248.1"/>
    </source>
</evidence>
<feature type="transmembrane region" description="Helical" evidence="2">
    <location>
        <begin position="186"/>
        <end position="210"/>
    </location>
</feature>
<feature type="region of interest" description="Disordered" evidence="1">
    <location>
        <begin position="42"/>
        <end position="73"/>
    </location>
</feature>
<dbReference type="AlphaFoldDB" id="J1HA86"/>
<accession>J1HA86</accession>
<dbReference type="PATRIC" id="fig|1125718.3.peg.1813"/>
<sequence>MGGERHAGDFNVGHGRRITPLDTRRRRADHIDKRYVDVEALGEEGTMTATGTTTPTETEGAAAPPTSTGRRTRAAVRRRQWRAFRKRWKRWERWTDSPTIGFGSLVTASVITALLWLTTCYPLLSVLEDLLRGHGLLVLFADLPSASQPALPDGIDRVAALAPEIDTSTSSQTYGDLTALSPTTQLLMGALITAQVSLIAVCGGLFIHLLAAIRPDRADWWRLLMTRGKRLLATGAAAYGLSIALAIITDWIANESIYPADASAERHWFITLPTKSPDPFLAGLLVLIVLSHVLSALSRTRERAGELTAENAELRAETEGLV</sequence>
<organism evidence="3 4">
    <name type="scientific">Actinomyces massiliensis F0489</name>
    <dbReference type="NCBI Taxonomy" id="1125718"/>
    <lineage>
        <taxon>Bacteria</taxon>
        <taxon>Bacillati</taxon>
        <taxon>Actinomycetota</taxon>
        <taxon>Actinomycetes</taxon>
        <taxon>Actinomycetales</taxon>
        <taxon>Actinomycetaceae</taxon>
        <taxon>Actinomyces</taxon>
    </lineage>
</organism>
<reference evidence="3 4" key="1">
    <citation type="submission" date="2012-05" db="EMBL/GenBank/DDBJ databases">
        <authorList>
            <person name="Harkins D.M."/>
            <person name="Madupu R."/>
            <person name="Durkin A.S."/>
            <person name="Torralba M."/>
            <person name="Methe B."/>
            <person name="Sutton G.G."/>
            <person name="Nelson K.E."/>
        </authorList>
    </citation>
    <scope>NUCLEOTIDE SEQUENCE [LARGE SCALE GENOMIC DNA]</scope>
    <source>
        <strain evidence="3 4">F0489</strain>
    </source>
</reference>
<protein>
    <submittedName>
        <fullName evidence="3">Uncharacterized protein</fullName>
    </submittedName>
</protein>
<dbReference type="EMBL" id="AKFT01000148">
    <property type="protein sequence ID" value="EJF42248.1"/>
    <property type="molecule type" value="Genomic_DNA"/>
</dbReference>
<proteinExistence type="predicted"/>
<dbReference type="Proteomes" id="UP000002941">
    <property type="component" value="Unassembled WGS sequence"/>
</dbReference>
<comment type="caution">
    <text evidence="3">The sequence shown here is derived from an EMBL/GenBank/DDBJ whole genome shotgun (WGS) entry which is preliminary data.</text>
</comment>
<name>J1HA86_9ACTO</name>
<feature type="compositionally biased region" description="Low complexity" evidence="1">
    <location>
        <begin position="43"/>
        <end position="69"/>
    </location>
</feature>
<keyword evidence="2" id="KW-0812">Transmembrane</keyword>
<gene>
    <name evidence="3" type="ORF">HMPREF1318_1446</name>
</gene>
<feature type="transmembrane region" description="Helical" evidence="2">
    <location>
        <begin position="280"/>
        <end position="297"/>
    </location>
</feature>
<evidence type="ECO:0000313" key="4">
    <source>
        <dbReference type="Proteomes" id="UP000002941"/>
    </source>
</evidence>